<accession>B4G6U2</accession>
<name>B4G6U2_DROPE</name>
<protein>
    <submittedName>
        <fullName evidence="3">Acp26Aa</fullName>
    </submittedName>
</protein>
<proteinExistence type="predicted"/>
<dbReference type="AlphaFoldDB" id="B4G6U2"/>
<evidence type="ECO:0000256" key="2">
    <source>
        <dbReference type="SAM" id="SignalP"/>
    </source>
</evidence>
<sequence length="299" mass="33783">MRFLLLVCTAALLLSVTVAEDDPPKRDELEEQKSPSPPKKDDPEAATSPPKADEPEAAKTPPKEDDPEAATSPPKEDEADDSKSPPKEDEEDDSKSPPKEDDPEVIRFPWEYGSMGNRVAQANPYPRRYWTNRRNQQEQAIGRMAKRISEMQRNYALSKAKNMTLAAKMEAFNKKLYDVTMDLRRAEQQIENCKDVDTGNPLIPQRNVNSPSIGPVYTFRYIRLLSTADPQLRIRSISRSSSQQMIDGQLRTVRNEVEDNLDTGNGLMVRTKKSKGKSDVMSKRAAARMKYRLDTGVAR</sequence>
<keyword evidence="2" id="KW-0732">Signal</keyword>
<dbReference type="Proteomes" id="UP000008744">
    <property type="component" value="Unassembled WGS sequence"/>
</dbReference>
<keyword evidence="4" id="KW-1185">Reference proteome</keyword>
<dbReference type="GO" id="GO:0005576">
    <property type="term" value="C:extracellular region"/>
    <property type="evidence" value="ECO:0007669"/>
    <property type="project" value="InterPro"/>
</dbReference>
<dbReference type="OMA" id="VYTFRYI"/>
<dbReference type="HOGENOM" id="CLU_931455_0_0_1"/>
<dbReference type="GO" id="GO:0007617">
    <property type="term" value="P:mating behavior"/>
    <property type="evidence" value="ECO:0007669"/>
    <property type="project" value="InterPro"/>
</dbReference>
<reference evidence="3 4" key="1">
    <citation type="journal article" date="2007" name="Nature">
        <title>Evolution of genes and genomes on the Drosophila phylogeny.</title>
        <authorList>
            <consortium name="Drosophila 12 Genomes Consortium"/>
            <person name="Clark A.G."/>
            <person name="Eisen M.B."/>
            <person name="Smith D.R."/>
            <person name="Bergman C.M."/>
            <person name="Oliver B."/>
            <person name="Markow T.A."/>
            <person name="Kaufman T.C."/>
            <person name="Kellis M."/>
            <person name="Gelbart W."/>
            <person name="Iyer V.N."/>
            <person name="Pollard D.A."/>
            <person name="Sackton T.B."/>
            <person name="Larracuente A.M."/>
            <person name="Singh N.D."/>
            <person name="Abad J.P."/>
            <person name="Abt D.N."/>
            <person name="Adryan B."/>
            <person name="Aguade M."/>
            <person name="Akashi H."/>
            <person name="Anderson W.W."/>
            <person name="Aquadro C.F."/>
            <person name="Ardell D.H."/>
            <person name="Arguello R."/>
            <person name="Artieri C.G."/>
            <person name="Barbash D.A."/>
            <person name="Barker D."/>
            <person name="Barsanti P."/>
            <person name="Batterham P."/>
            <person name="Batzoglou S."/>
            <person name="Begun D."/>
            <person name="Bhutkar A."/>
            <person name="Blanco E."/>
            <person name="Bosak S.A."/>
            <person name="Bradley R.K."/>
            <person name="Brand A.D."/>
            <person name="Brent M.R."/>
            <person name="Brooks A.N."/>
            <person name="Brown R.H."/>
            <person name="Butlin R.K."/>
            <person name="Caggese C."/>
            <person name="Calvi B.R."/>
            <person name="Bernardo de Carvalho A."/>
            <person name="Caspi A."/>
            <person name="Castrezana S."/>
            <person name="Celniker S.E."/>
            <person name="Chang J.L."/>
            <person name="Chapple C."/>
            <person name="Chatterji S."/>
            <person name="Chinwalla A."/>
            <person name="Civetta A."/>
            <person name="Clifton S.W."/>
            <person name="Comeron J.M."/>
            <person name="Costello J.C."/>
            <person name="Coyne J.A."/>
            <person name="Daub J."/>
            <person name="David R.G."/>
            <person name="Delcher A.L."/>
            <person name="Delehaunty K."/>
            <person name="Do C.B."/>
            <person name="Ebling H."/>
            <person name="Edwards K."/>
            <person name="Eickbush T."/>
            <person name="Evans J.D."/>
            <person name="Filipski A."/>
            <person name="Findeiss S."/>
            <person name="Freyhult E."/>
            <person name="Fulton L."/>
            <person name="Fulton R."/>
            <person name="Garcia A.C."/>
            <person name="Gardiner A."/>
            <person name="Garfield D.A."/>
            <person name="Garvin B.E."/>
            <person name="Gibson G."/>
            <person name="Gilbert D."/>
            <person name="Gnerre S."/>
            <person name="Godfrey J."/>
            <person name="Good R."/>
            <person name="Gotea V."/>
            <person name="Gravely B."/>
            <person name="Greenberg A.J."/>
            <person name="Griffiths-Jones S."/>
            <person name="Gross S."/>
            <person name="Guigo R."/>
            <person name="Gustafson E.A."/>
            <person name="Haerty W."/>
            <person name="Hahn M.W."/>
            <person name="Halligan D.L."/>
            <person name="Halpern A.L."/>
            <person name="Halter G.M."/>
            <person name="Han M.V."/>
            <person name="Heger A."/>
            <person name="Hillier L."/>
            <person name="Hinrichs A.S."/>
            <person name="Holmes I."/>
            <person name="Hoskins R.A."/>
            <person name="Hubisz M.J."/>
            <person name="Hultmark D."/>
            <person name="Huntley M.A."/>
            <person name="Jaffe D.B."/>
            <person name="Jagadeeshan S."/>
            <person name="Jeck W.R."/>
            <person name="Johnson J."/>
            <person name="Jones C.D."/>
            <person name="Jordan W.C."/>
            <person name="Karpen G.H."/>
            <person name="Kataoka E."/>
            <person name="Keightley P.D."/>
            <person name="Kheradpour P."/>
            <person name="Kirkness E.F."/>
            <person name="Koerich L.B."/>
            <person name="Kristiansen K."/>
            <person name="Kudrna D."/>
            <person name="Kulathinal R.J."/>
            <person name="Kumar S."/>
            <person name="Kwok R."/>
            <person name="Lander E."/>
            <person name="Langley C.H."/>
            <person name="Lapoint R."/>
            <person name="Lazzaro B.P."/>
            <person name="Lee S.J."/>
            <person name="Levesque L."/>
            <person name="Li R."/>
            <person name="Lin C.F."/>
            <person name="Lin M.F."/>
            <person name="Lindblad-Toh K."/>
            <person name="Llopart A."/>
            <person name="Long M."/>
            <person name="Low L."/>
            <person name="Lozovsky E."/>
            <person name="Lu J."/>
            <person name="Luo M."/>
            <person name="Machado C.A."/>
            <person name="Makalowski W."/>
            <person name="Marzo M."/>
            <person name="Matsuda M."/>
            <person name="Matzkin L."/>
            <person name="McAllister B."/>
            <person name="McBride C.S."/>
            <person name="McKernan B."/>
            <person name="McKernan K."/>
            <person name="Mendez-Lago M."/>
            <person name="Minx P."/>
            <person name="Mollenhauer M.U."/>
            <person name="Montooth K."/>
            <person name="Mount S.M."/>
            <person name="Mu X."/>
            <person name="Myers E."/>
            <person name="Negre B."/>
            <person name="Newfeld S."/>
            <person name="Nielsen R."/>
            <person name="Noor M.A."/>
            <person name="O'Grady P."/>
            <person name="Pachter L."/>
            <person name="Papaceit M."/>
            <person name="Parisi M.J."/>
            <person name="Parisi M."/>
            <person name="Parts L."/>
            <person name="Pedersen J.S."/>
            <person name="Pesole G."/>
            <person name="Phillippy A.M."/>
            <person name="Ponting C.P."/>
            <person name="Pop M."/>
            <person name="Porcelli D."/>
            <person name="Powell J.R."/>
            <person name="Prohaska S."/>
            <person name="Pruitt K."/>
            <person name="Puig M."/>
            <person name="Quesneville H."/>
            <person name="Ram K.R."/>
            <person name="Rand D."/>
            <person name="Rasmussen M.D."/>
            <person name="Reed L.K."/>
            <person name="Reenan R."/>
            <person name="Reily A."/>
            <person name="Remington K.A."/>
            <person name="Rieger T.T."/>
            <person name="Ritchie M.G."/>
            <person name="Robin C."/>
            <person name="Rogers Y.H."/>
            <person name="Rohde C."/>
            <person name="Rozas J."/>
            <person name="Rubenfield M.J."/>
            <person name="Ruiz A."/>
            <person name="Russo S."/>
            <person name="Salzberg S.L."/>
            <person name="Sanchez-Gracia A."/>
            <person name="Saranga D.J."/>
            <person name="Sato H."/>
            <person name="Schaeffer S.W."/>
            <person name="Schatz M.C."/>
            <person name="Schlenke T."/>
            <person name="Schwartz R."/>
            <person name="Segarra C."/>
            <person name="Singh R.S."/>
            <person name="Sirot L."/>
            <person name="Sirota M."/>
            <person name="Sisneros N.B."/>
            <person name="Smith C.D."/>
            <person name="Smith T.F."/>
            <person name="Spieth J."/>
            <person name="Stage D.E."/>
            <person name="Stark A."/>
            <person name="Stephan W."/>
            <person name="Strausberg R.L."/>
            <person name="Strempel S."/>
            <person name="Sturgill D."/>
            <person name="Sutton G."/>
            <person name="Sutton G.G."/>
            <person name="Tao W."/>
            <person name="Teichmann S."/>
            <person name="Tobari Y.N."/>
            <person name="Tomimura Y."/>
            <person name="Tsolas J.M."/>
            <person name="Valente V.L."/>
            <person name="Venter E."/>
            <person name="Venter J.C."/>
            <person name="Vicario S."/>
            <person name="Vieira F.G."/>
            <person name="Vilella A.J."/>
            <person name="Villasante A."/>
            <person name="Walenz B."/>
            <person name="Wang J."/>
            <person name="Wasserman M."/>
            <person name="Watts T."/>
            <person name="Wilson D."/>
            <person name="Wilson R.K."/>
            <person name="Wing R.A."/>
            <person name="Wolfner M.F."/>
            <person name="Wong A."/>
            <person name="Wong G.K."/>
            <person name="Wu C.I."/>
            <person name="Wu G."/>
            <person name="Yamamoto D."/>
            <person name="Yang H.P."/>
            <person name="Yang S.P."/>
            <person name="Yorke J.A."/>
            <person name="Yoshida K."/>
            <person name="Zdobnov E."/>
            <person name="Zhang P."/>
            <person name="Zhang Y."/>
            <person name="Zimin A.V."/>
            <person name="Baldwin J."/>
            <person name="Abdouelleil A."/>
            <person name="Abdulkadir J."/>
            <person name="Abebe A."/>
            <person name="Abera B."/>
            <person name="Abreu J."/>
            <person name="Acer S.C."/>
            <person name="Aftuck L."/>
            <person name="Alexander A."/>
            <person name="An P."/>
            <person name="Anderson E."/>
            <person name="Anderson S."/>
            <person name="Arachi H."/>
            <person name="Azer M."/>
            <person name="Bachantsang P."/>
            <person name="Barry A."/>
            <person name="Bayul T."/>
            <person name="Berlin A."/>
            <person name="Bessette D."/>
            <person name="Bloom T."/>
            <person name="Blye J."/>
            <person name="Boguslavskiy L."/>
            <person name="Bonnet C."/>
            <person name="Boukhgalter B."/>
            <person name="Bourzgui I."/>
            <person name="Brown A."/>
            <person name="Cahill P."/>
            <person name="Channer S."/>
            <person name="Cheshatsang Y."/>
            <person name="Chuda L."/>
            <person name="Citroen M."/>
            <person name="Collymore A."/>
            <person name="Cooke P."/>
            <person name="Costello M."/>
            <person name="D'Aco K."/>
            <person name="Daza R."/>
            <person name="De Haan G."/>
            <person name="DeGray S."/>
            <person name="DeMaso C."/>
            <person name="Dhargay N."/>
            <person name="Dooley K."/>
            <person name="Dooley E."/>
            <person name="Doricent M."/>
            <person name="Dorje P."/>
            <person name="Dorjee K."/>
            <person name="Dupes A."/>
            <person name="Elong R."/>
            <person name="Falk J."/>
            <person name="Farina A."/>
            <person name="Faro S."/>
            <person name="Ferguson D."/>
            <person name="Fisher S."/>
            <person name="Foley C.D."/>
            <person name="Franke A."/>
            <person name="Friedrich D."/>
            <person name="Gadbois L."/>
            <person name="Gearin G."/>
            <person name="Gearin C.R."/>
            <person name="Giannoukos G."/>
            <person name="Goode T."/>
            <person name="Graham J."/>
            <person name="Grandbois E."/>
            <person name="Grewal S."/>
            <person name="Gyaltsen K."/>
            <person name="Hafez N."/>
            <person name="Hagos B."/>
            <person name="Hall J."/>
            <person name="Henson C."/>
            <person name="Hollinger A."/>
            <person name="Honan T."/>
            <person name="Huard M.D."/>
            <person name="Hughes L."/>
            <person name="Hurhula B."/>
            <person name="Husby M.E."/>
            <person name="Kamat A."/>
            <person name="Kanga B."/>
            <person name="Kashin S."/>
            <person name="Khazanovich D."/>
            <person name="Kisner P."/>
            <person name="Lance K."/>
            <person name="Lara M."/>
            <person name="Lee W."/>
            <person name="Lennon N."/>
            <person name="Letendre F."/>
            <person name="LeVine R."/>
            <person name="Lipovsky A."/>
            <person name="Liu X."/>
            <person name="Liu J."/>
            <person name="Liu S."/>
            <person name="Lokyitsang T."/>
            <person name="Lokyitsang Y."/>
            <person name="Lubonja R."/>
            <person name="Lui A."/>
            <person name="MacDonald P."/>
            <person name="Magnisalis V."/>
            <person name="Maru K."/>
            <person name="Matthews C."/>
            <person name="McCusker W."/>
            <person name="McDonough S."/>
            <person name="Mehta T."/>
            <person name="Meldrim J."/>
            <person name="Meneus L."/>
            <person name="Mihai O."/>
            <person name="Mihalev A."/>
            <person name="Mihova T."/>
            <person name="Mittelman R."/>
            <person name="Mlenga V."/>
            <person name="Montmayeur A."/>
            <person name="Mulrain L."/>
            <person name="Navidi A."/>
            <person name="Naylor J."/>
            <person name="Negash T."/>
            <person name="Nguyen T."/>
            <person name="Nguyen N."/>
            <person name="Nicol R."/>
            <person name="Norbu C."/>
            <person name="Norbu N."/>
            <person name="Novod N."/>
            <person name="O'Neill B."/>
            <person name="Osman S."/>
            <person name="Markiewicz E."/>
            <person name="Oyono O.L."/>
            <person name="Patti C."/>
            <person name="Phunkhang P."/>
            <person name="Pierre F."/>
            <person name="Priest M."/>
            <person name="Raghuraman S."/>
            <person name="Rege F."/>
            <person name="Reyes R."/>
            <person name="Rise C."/>
            <person name="Rogov P."/>
            <person name="Ross K."/>
            <person name="Ryan E."/>
            <person name="Settipalli S."/>
            <person name="Shea T."/>
            <person name="Sherpa N."/>
            <person name="Shi L."/>
            <person name="Shih D."/>
            <person name="Sparrow T."/>
            <person name="Spaulding J."/>
            <person name="Stalker J."/>
            <person name="Stange-Thomann N."/>
            <person name="Stavropoulos S."/>
            <person name="Stone C."/>
            <person name="Strader C."/>
            <person name="Tesfaye S."/>
            <person name="Thomson T."/>
            <person name="Thoulutsang Y."/>
            <person name="Thoulutsang D."/>
            <person name="Topham K."/>
            <person name="Topping I."/>
            <person name="Tsamla T."/>
            <person name="Vassiliev H."/>
            <person name="Vo A."/>
            <person name="Wangchuk T."/>
            <person name="Wangdi T."/>
            <person name="Weiand M."/>
            <person name="Wilkinson J."/>
            <person name="Wilson A."/>
            <person name="Yadav S."/>
            <person name="Young G."/>
            <person name="Yu Q."/>
            <person name="Zembek L."/>
            <person name="Zhong D."/>
            <person name="Zimmer A."/>
            <person name="Zwirko Z."/>
            <person name="Jaffe D.B."/>
            <person name="Alvarez P."/>
            <person name="Brockman W."/>
            <person name="Butler J."/>
            <person name="Chin C."/>
            <person name="Gnerre S."/>
            <person name="Grabherr M."/>
            <person name="Kleber M."/>
            <person name="Mauceli E."/>
            <person name="MacCallum I."/>
        </authorList>
    </citation>
    <scope>NUCLEOTIDE SEQUENCE [LARGE SCALE GENOMIC DNA]</scope>
    <source>
        <strain evidence="4">MSH-3 / Tucson 14011-0111.49</strain>
    </source>
</reference>
<dbReference type="OrthoDB" id="10618010at2759"/>
<feature type="compositionally biased region" description="Basic and acidic residues" evidence="1">
    <location>
        <begin position="22"/>
        <end position="43"/>
    </location>
</feature>
<dbReference type="EMBL" id="CH479180">
    <property type="protein sequence ID" value="EDW28261.1"/>
    <property type="molecule type" value="Genomic_DNA"/>
</dbReference>
<dbReference type="InterPro" id="IPR008392">
    <property type="entry name" value="Acp26Ab"/>
</dbReference>
<evidence type="ECO:0000313" key="3">
    <source>
        <dbReference type="EMBL" id="EDW28261.1"/>
    </source>
</evidence>
<organism evidence="4">
    <name type="scientific">Drosophila persimilis</name>
    <name type="common">Fruit fly</name>
    <dbReference type="NCBI Taxonomy" id="7234"/>
    <lineage>
        <taxon>Eukaryota</taxon>
        <taxon>Metazoa</taxon>
        <taxon>Ecdysozoa</taxon>
        <taxon>Arthropoda</taxon>
        <taxon>Hexapoda</taxon>
        <taxon>Insecta</taxon>
        <taxon>Pterygota</taxon>
        <taxon>Neoptera</taxon>
        <taxon>Endopterygota</taxon>
        <taxon>Diptera</taxon>
        <taxon>Brachycera</taxon>
        <taxon>Muscomorpha</taxon>
        <taxon>Ephydroidea</taxon>
        <taxon>Drosophilidae</taxon>
        <taxon>Drosophila</taxon>
        <taxon>Sophophora</taxon>
    </lineage>
</organism>
<feature type="signal peptide" evidence="2">
    <location>
        <begin position="1"/>
        <end position="19"/>
    </location>
</feature>
<feature type="compositionally biased region" description="Basic and acidic residues" evidence="1">
    <location>
        <begin position="51"/>
        <end position="64"/>
    </location>
</feature>
<gene>
    <name evidence="3" type="primary">Dper\Acp26Aa</name>
    <name evidence="3" type="ORF">Dper_GL19109</name>
</gene>
<feature type="chain" id="PRO_5002803193" evidence="2">
    <location>
        <begin position="20"/>
        <end position="299"/>
    </location>
</feature>
<evidence type="ECO:0000256" key="1">
    <source>
        <dbReference type="SAM" id="MobiDB-lite"/>
    </source>
</evidence>
<evidence type="ECO:0000313" key="4">
    <source>
        <dbReference type="Proteomes" id="UP000008744"/>
    </source>
</evidence>
<feature type="region of interest" description="Disordered" evidence="1">
    <location>
        <begin position="14"/>
        <end position="105"/>
    </location>
</feature>
<dbReference type="Pfam" id="PF05777">
    <property type="entry name" value="Acp26Ab"/>
    <property type="match status" value="1"/>
</dbReference>